<keyword evidence="2" id="KW-1133">Transmembrane helix</keyword>
<evidence type="ECO:0000256" key="2">
    <source>
        <dbReference type="SAM" id="Phobius"/>
    </source>
</evidence>
<dbReference type="EMBL" id="CP022753">
    <property type="protein sequence ID" value="ASU82632.1"/>
    <property type="molecule type" value="Genomic_DNA"/>
</dbReference>
<feature type="transmembrane region" description="Helical" evidence="2">
    <location>
        <begin position="460"/>
        <end position="486"/>
    </location>
</feature>
<dbReference type="Proteomes" id="UP000215005">
    <property type="component" value="Chromosome"/>
</dbReference>
<keyword evidence="4" id="KW-1185">Reference proteome</keyword>
<feature type="region of interest" description="Disordered" evidence="1">
    <location>
        <begin position="1"/>
        <end position="30"/>
    </location>
</feature>
<protein>
    <submittedName>
        <fullName evidence="3">PepSY domain-containing protein</fullName>
    </submittedName>
</protein>
<sequence length="502" mass="53611">MASPTNTPAPPPNAPPPSSPTAPRPKPARSQQRYRTIWRWHFYAGLFVAPVLLVLAITGAIYLFKQPYEEWRYADLRTLDAPVSDSAPLSEQVDAAHAAHPELALDSVIPPAAADRSTRVILKEADAGGFTPGMSVYVDPATAQVVGSVDDSATLMRAVRDIHGSLMAGAVGDRVVETAACWALILVATGTYLWWRSPTRKRSAAQSTSRGNSSTRGRRLSTRRVHALTGVVSGAVIVLLVLTGLPWSGVWGENLRAVQGWTGSTKPNPADFTDQSEPSHKHGEHGGQAASSGKDPQEHHPDADVPWAAQEKKVPTSSGNDAEAVPMETALAATRDVTDCPASSCGYSVLPPQDDNGVYTVTAKPRRDPADEQTVHVDQYSGEVVASFGWAEYGVIAKGVSEGIAIHEGRRFGTVNLLLMLGACVAVITLVVSGAWMWWRRRPTGRLGAPSRPTDRRTAFGVLAIMAALGVLFPLAGISMVIVLAIDVLIVRRVPALRTIFG</sequence>
<dbReference type="InterPro" id="IPR005625">
    <property type="entry name" value="PepSY-ass_TM"/>
</dbReference>
<evidence type="ECO:0000313" key="4">
    <source>
        <dbReference type="Proteomes" id="UP000215005"/>
    </source>
</evidence>
<dbReference type="AlphaFoldDB" id="A0A223S3C8"/>
<proteinExistence type="predicted"/>
<feature type="region of interest" description="Disordered" evidence="1">
    <location>
        <begin position="262"/>
        <end position="303"/>
    </location>
</feature>
<evidence type="ECO:0000256" key="1">
    <source>
        <dbReference type="SAM" id="MobiDB-lite"/>
    </source>
</evidence>
<gene>
    <name evidence="3" type="ORF">CDO52_07400</name>
</gene>
<name>A0A223S3C8_9ACTN</name>
<evidence type="ECO:0000313" key="3">
    <source>
        <dbReference type="EMBL" id="ASU82632.1"/>
    </source>
</evidence>
<feature type="transmembrane region" description="Helical" evidence="2">
    <location>
        <begin position="175"/>
        <end position="195"/>
    </location>
</feature>
<organism evidence="3 4">
    <name type="scientific">Nocardiopsis gilva YIM 90087</name>
    <dbReference type="NCBI Taxonomy" id="1235441"/>
    <lineage>
        <taxon>Bacteria</taxon>
        <taxon>Bacillati</taxon>
        <taxon>Actinomycetota</taxon>
        <taxon>Actinomycetes</taxon>
        <taxon>Streptosporangiales</taxon>
        <taxon>Nocardiopsidaceae</taxon>
        <taxon>Nocardiopsis</taxon>
    </lineage>
</organism>
<dbReference type="PANTHER" id="PTHR34219">
    <property type="entry name" value="IRON-REGULATED INNER MEMBRANE PROTEIN-RELATED"/>
    <property type="match status" value="1"/>
</dbReference>
<keyword evidence="2" id="KW-0472">Membrane</keyword>
<dbReference type="OrthoDB" id="9791166at2"/>
<dbReference type="RefSeq" id="WP_017620063.1">
    <property type="nucleotide sequence ID" value="NZ_ANBG01000291.1"/>
</dbReference>
<feature type="transmembrane region" description="Helical" evidence="2">
    <location>
        <begin position="225"/>
        <end position="247"/>
    </location>
</feature>
<keyword evidence="2" id="KW-0812">Transmembrane</keyword>
<reference evidence="3 4" key="1">
    <citation type="submission" date="2017-08" db="EMBL/GenBank/DDBJ databases">
        <title>The complete genome sequence of Nocardiopsis gilva YIM 90087.</title>
        <authorList>
            <person name="Yin M."/>
            <person name="Tang S."/>
        </authorList>
    </citation>
    <scope>NUCLEOTIDE SEQUENCE [LARGE SCALE GENOMIC DNA]</scope>
    <source>
        <strain evidence="3 4">YIM 90087</strain>
    </source>
</reference>
<feature type="transmembrane region" description="Helical" evidence="2">
    <location>
        <begin position="40"/>
        <end position="64"/>
    </location>
</feature>
<accession>A0A223S3C8</accession>
<feature type="transmembrane region" description="Helical" evidence="2">
    <location>
        <begin position="417"/>
        <end position="439"/>
    </location>
</feature>
<feature type="compositionally biased region" description="Pro residues" evidence="1">
    <location>
        <begin position="7"/>
        <end position="25"/>
    </location>
</feature>
<dbReference type="Pfam" id="PF03929">
    <property type="entry name" value="PepSY_TM"/>
    <property type="match status" value="1"/>
</dbReference>
<dbReference type="KEGG" id="ngv:CDO52_07400"/>
<dbReference type="PANTHER" id="PTHR34219:SF1">
    <property type="entry name" value="PEPSY DOMAIN-CONTAINING PROTEIN"/>
    <property type="match status" value="1"/>
</dbReference>